<dbReference type="InterPro" id="IPR052546">
    <property type="entry name" value="Transposase_8_domain"/>
</dbReference>
<dbReference type="PANTHER" id="PTHR33609">
    <property type="entry name" value="LOW CALCIUM RESPONSE LOCUS PROTEIN S"/>
    <property type="match status" value="1"/>
</dbReference>
<organism evidence="2 3">
    <name type="scientific">Piscirickettsia salmonis</name>
    <dbReference type="NCBI Taxonomy" id="1238"/>
    <lineage>
        <taxon>Bacteria</taxon>
        <taxon>Pseudomonadati</taxon>
        <taxon>Pseudomonadota</taxon>
        <taxon>Gammaproteobacteria</taxon>
        <taxon>Thiotrichales</taxon>
        <taxon>Piscirickettsiaceae</taxon>
        <taxon>Piscirickettsia</taxon>
    </lineage>
</organism>
<comment type="similarity">
    <text evidence="1">Belongs to the transposase 8 family.</text>
</comment>
<dbReference type="Proteomes" id="UP000422232">
    <property type="component" value="Chromosome"/>
</dbReference>
<dbReference type="InterPro" id="IPR009057">
    <property type="entry name" value="Homeodomain-like_sf"/>
</dbReference>
<dbReference type="GO" id="GO:0003677">
    <property type="term" value="F:DNA binding"/>
    <property type="evidence" value="ECO:0007669"/>
    <property type="project" value="InterPro"/>
</dbReference>
<evidence type="ECO:0000256" key="1">
    <source>
        <dbReference type="ARBA" id="ARBA00009964"/>
    </source>
</evidence>
<protein>
    <submittedName>
        <fullName evidence="2">Transposase</fullName>
    </submittedName>
</protein>
<keyword evidence="3" id="KW-1185">Reference proteome</keyword>
<evidence type="ECO:0000313" key="2">
    <source>
        <dbReference type="EMBL" id="QGO05992.1"/>
    </source>
</evidence>
<sequence>MLSTPWLAATESQIVAMLNEGQAGVKVEDICRQYGIAKSSYYKLRSKYQGMGVSDLQRLKELEDENRRLKQMYADISLEHNEMTPSLPTKTNLN</sequence>
<name>A0A9Q6LSX3_PISSA</name>
<dbReference type="GO" id="GO:0006313">
    <property type="term" value="P:DNA transposition"/>
    <property type="evidence" value="ECO:0007669"/>
    <property type="project" value="InterPro"/>
</dbReference>
<evidence type="ECO:0000313" key="3">
    <source>
        <dbReference type="Proteomes" id="UP000422232"/>
    </source>
</evidence>
<dbReference type="AlphaFoldDB" id="A0A9Q6LSX3"/>
<proteinExistence type="inferred from homology"/>
<dbReference type="GeneID" id="66741058"/>
<dbReference type="SUPFAM" id="SSF46689">
    <property type="entry name" value="Homeodomain-like"/>
    <property type="match status" value="1"/>
</dbReference>
<gene>
    <name evidence="2" type="ORF">Psal009_01894</name>
</gene>
<dbReference type="RefSeq" id="WP_081377865.1">
    <property type="nucleotide sequence ID" value="NZ_CP012413.1"/>
</dbReference>
<reference evidence="2 3" key="1">
    <citation type="submission" date="2019-04" db="EMBL/GenBank/DDBJ databases">
        <title>Complete genome sequencing of Piscirickettsia salmonis strain Psal-009.</title>
        <authorList>
            <person name="Schober I."/>
            <person name="Bunk B."/>
            <person name="Sproer C."/>
            <person name="Carril G.P."/>
            <person name="Riedel T."/>
            <person name="Flores-Herrera P.A."/>
            <person name="Nourdin-Galindo G."/>
            <person name="Marshall S.H."/>
            <person name="Overmann J."/>
        </authorList>
    </citation>
    <scope>NUCLEOTIDE SEQUENCE [LARGE SCALE GENOMIC DNA]</scope>
    <source>
        <strain evidence="2 3">Psal-009</strain>
    </source>
</reference>
<accession>A0A9Q6LSX3</accession>
<dbReference type="EMBL" id="CP038908">
    <property type="protein sequence ID" value="QGO05992.1"/>
    <property type="molecule type" value="Genomic_DNA"/>
</dbReference>
<dbReference type="GO" id="GO:0004803">
    <property type="term" value="F:transposase activity"/>
    <property type="evidence" value="ECO:0007669"/>
    <property type="project" value="InterPro"/>
</dbReference>
<dbReference type="PANTHER" id="PTHR33609:SF5">
    <property type="entry name" value="LOW CALCIUM RESPONSE LOCUS PROTEIN S"/>
    <property type="match status" value="1"/>
</dbReference>
<dbReference type="InterPro" id="IPR002514">
    <property type="entry name" value="Transposase_8"/>
</dbReference>
<dbReference type="Pfam" id="PF01527">
    <property type="entry name" value="HTH_Tnp_1"/>
    <property type="match status" value="1"/>
</dbReference>